<dbReference type="Pfam" id="PF12146">
    <property type="entry name" value="Hydrolase_4"/>
    <property type="match status" value="1"/>
</dbReference>
<keyword evidence="3" id="KW-1185">Reference proteome</keyword>
<dbReference type="GeneID" id="77462758"/>
<evidence type="ECO:0000313" key="2">
    <source>
        <dbReference type="EMBL" id="SUO04888.1"/>
    </source>
</evidence>
<protein>
    <submittedName>
        <fullName evidence="2">2-succinyl-6-hydroxy-2,4-cyclohexadiene-1-carboxy late synthase</fullName>
    </submittedName>
</protein>
<reference evidence="2 3" key="1">
    <citation type="submission" date="2018-06" db="EMBL/GenBank/DDBJ databases">
        <authorList>
            <consortium name="Pathogen Informatics"/>
            <person name="Doyle S."/>
        </authorList>
    </citation>
    <scope>NUCLEOTIDE SEQUENCE [LARGE SCALE GENOMIC DNA]</scope>
    <source>
        <strain evidence="2 3">NCTC11087</strain>
    </source>
</reference>
<dbReference type="Proteomes" id="UP000255523">
    <property type="component" value="Unassembled WGS sequence"/>
</dbReference>
<evidence type="ECO:0000259" key="1">
    <source>
        <dbReference type="Pfam" id="PF12146"/>
    </source>
</evidence>
<dbReference type="InterPro" id="IPR029058">
    <property type="entry name" value="AB_hydrolase_fold"/>
</dbReference>
<feature type="domain" description="Serine aminopeptidase S33" evidence="1">
    <location>
        <begin position="26"/>
        <end position="287"/>
    </location>
</feature>
<dbReference type="EMBL" id="UHFX01000003">
    <property type="protein sequence ID" value="SUO04888.1"/>
    <property type="molecule type" value="Genomic_DNA"/>
</dbReference>
<proteinExistence type="predicted"/>
<dbReference type="PANTHER" id="PTHR11614">
    <property type="entry name" value="PHOSPHOLIPASE-RELATED"/>
    <property type="match status" value="1"/>
</dbReference>
<dbReference type="RefSeq" id="WP_022790721.1">
    <property type="nucleotide sequence ID" value="NZ_JACJJX010000007.1"/>
</dbReference>
<dbReference type="InterPro" id="IPR022742">
    <property type="entry name" value="Hydrolase_4"/>
</dbReference>
<dbReference type="AlphaFoldDB" id="A0A380LM01"/>
<dbReference type="InterPro" id="IPR051044">
    <property type="entry name" value="MAG_DAG_Lipase"/>
</dbReference>
<sequence length="308" mass="34769">MLHEVSFLSYNKRDQVQGWIYVPACKPKGIVQLIHGFGEHSRRYLHMIAHLTEAGYIVAADDHVGHGKTAMINNTWGDWGNAGPHTMMEDEHTLKTIVQEKYPNLPYFLFGHSMGSFITRDFMATYGDELTGATICGTTGIFRGAKEVAAKIKEAIDAGKGKESDSQFTVDLMGWMCERIPDAKLGNEWICADPYVQQDHASDPFDAFTKPTMNQALYDFTQMMQCIEGTEWANKVPVDLPIYNIGGDQDPVGEYGKGIYEVTNWLVQTGHKVQTKVYSGYRHEIHNYADIKNEVEQGIIDFMDQILR</sequence>
<name>A0A380LM01_9FIRM</name>
<gene>
    <name evidence="2" type="ORF">NCTC11087_01817</name>
</gene>
<accession>A0A380LM01</accession>
<dbReference type="Gene3D" id="3.40.50.1820">
    <property type="entry name" value="alpha/beta hydrolase"/>
    <property type="match status" value="1"/>
</dbReference>
<evidence type="ECO:0000313" key="3">
    <source>
        <dbReference type="Proteomes" id="UP000255523"/>
    </source>
</evidence>
<organism evidence="2 3">
    <name type="scientific">Faecalicoccus pleomorphus</name>
    <dbReference type="NCBI Taxonomy" id="1323"/>
    <lineage>
        <taxon>Bacteria</taxon>
        <taxon>Bacillati</taxon>
        <taxon>Bacillota</taxon>
        <taxon>Erysipelotrichia</taxon>
        <taxon>Erysipelotrichales</taxon>
        <taxon>Erysipelotrichaceae</taxon>
        <taxon>Faecalicoccus</taxon>
    </lineage>
</organism>
<dbReference type="SUPFAM" id="SSF53474">
    <property type="entry name" value="alpha/beta-Hydrolases"/>
    <property type="match status" value="1"/>
</dbReference>
<dbReference type="OrthoDB" id="9806902at2"/>